<dbReference type="InterPro" id="IPR050121">
    <property type="entry name" value="Cytochrome_P450_monoxygenase"/>
</dbReference>
<evidence type="ECO:0000313" key="9">
    <source>
        <dbReference type="EMBL" id="RAK78977.1"/>
    </source>
</evidence>
<evidence type="ECO:0000313" key="10">
    <source>
        <dbReference type="Proteomes" id="UP000249789"/>
    </source>
</evidence>
<comment type="cofactor">
    <cofactor evidence="1 8">
        <name>heme</name>
        <dbReference type="ChEBI" id="CHEBI:30413"/>
    </cofactor>
</comment>
<dbReference type="GeneID" id="63866567"/>
<evidence type="ECO:0000256" key="4">
    <source>
        <dbReference type="ARBA" id="ARBA00022723"/>
    </source>
</evidence>
<keyword evidence="5" id="KW-0560">Oxidoreductase</keyword>
<dbReference type="Gene3D" id="1.10.630.10">
    <property type="entry name" value="Cytochrome P450"/>
    <property type="match status" value="1"/>
</dbReference>
<feature type="binding site" description="axial binding residue" evidence="8">
    <location>
        <position position="451"/>
    </location>
    <ligand>
        <name>heme</name>
        <dbReference type="ChEBI" id="CHEBI:30413"/>
    </ligand>
    <ligandPart>
        <name>Fe</name>
        <dbReference type="ChEBI" id="CHEBI:18248"/>
    </ligandPart>
</feature>
<reference evidence="9 10" key="1">
    <citation type="submission" date="2018-02" db="EMBL/GenBank/DDBJ databases">
        <title>The genomes of Aspergillus section Nigri reveals drivers in fungal speciation.</title>
        <authorList>
            <consortium name="DOE Joint Genome Institute"/>
            <person name="Vesth T.C."/>
            <person name="Nybo J."/>
            <person name="Theobald S."/>
            <person name="Brandl J."/>
            <person name="Frisvad J.C."/>
            <person name="Nielsen K.F."/>
            <person name="Lyhne E.K."/>
            <person name="Kogle M.E."/>
            <person name="Kuo A."/>
            <person name="Riley R."/>
            <person name="Clum A."/>
            <person name="Nolan M."/>
            <person name="Lipzen A."/>
            <person name="Salamov A."/>
            <person name="Henrissat B."/>
            <person name="Wiebenga A."/>
            <person name="De vries R.P."/>
            <person name="Grigoriev I.V."/>
            <person name="Mortensen U.H."/>
            <person name="Andersen M.R."/>
            <person name="Baker S.E."/>
        </authorList>
    </citation>
    <scope>NUCLEOTIDE SEQUENCE [LARGE SCALE GENOMIC DNA]</scope>
    <source>
        <strain evidence="9 10">CBS 313.89</strain>
    </source>
</reference>
<dbReference type="PRINTS" id="PR00463">
    <property type="entry name" value="EP450I"/>
</dbReference>
<organism evidence="9 10">
    <name type="scientific">Aspergillus fijiensis CBS 313.89</name>
    <dbReference type="NCBI Taxonomy" id="1448319"/>
    <lineage>
        <taxon>Eukaryota</taxon>
        <taxon>Fungi</taxon>
        <taxon>Dikarya</taxon>
        <taxon>Ascomycota</taxon>
        <taxon>Pezizomycotina</taxon>
        <taxon>Eurotiomycetes</taxon>
        <taxon>Eurotiomycetidae</taxon>
        <taxon>Eurotiales</taxon>
        <taxon>Aspergillaceae</taxon>
        <taxon>Aspergillus</taxon>
    </lineage>
</organism>
<evidence type="ECO:0000256" key="7">
    <source>
        <dbReference type="ARBA" id="ARBA00023033"/>
    </source>
</evidence>
<dbReference type="SUPFAM" id="SSF48264">
    <property type="entry name" value="Cytochrome P450"/>
    <property type="match status" value="1"/>
</dbReference>
<dbReference type="PRINTS" id="PR00385">
    <property type="entry name" value="P450"/>
</dbReference>
<dbReference type="PANTHER" id="PTHR24305">
    <property type="entry name" value="CYTOCHROME P450"/>
    <property type="match status" value="1"/>
</dbReference>
<evidence type="ECO:0000256" key="8">
    <source>
        <dbReference type="PIRSR" id="PIRSR602401-1"/>
    </source>
</evidence>
<keyword evidence="6 8" id="KW-0408">Iron</keyword>
<evidence type="ECO:0000256" key="6">
    <source>
        <dbReference type="ARBA" id="ARBA00023004"/>
    </source>
</evidence>
<dbReference type="Proteomes" id="UP000249789">
    <property type="component" value="Unassembled WGS sequence"/>
</dbReference>
<evidence type="ECO:0000256" key="1">
    <source>
        <dbReference type="ARBA" id="ARBA00001971"/>
    </source>
</evidence>
<comment type="similarity">
    <text evidence="2">Belongs to the cytochrome P450 family.</text>
</comment>
<dbReference type="GO" id="GO:0004497">
    <property type="term" value="F:monooxygenase activity"/>
    <property type="evidence" value="ECO:0007669"/>
    <property type="project" value="UniProtKB-KW"/>
</dbReference>
<dbReference type="OrthoDB" id="3945418at2759"/>
<keyword evidence="7 9" id="KW-0503">Monooxygenase</keyword>
<evidence type="ECO:0000256" key="5">
    <source>
        <dbReference type="ARBA" id="ARBA00023002"/>
    </source>
</evidence>
<dbReference type="AlphaFoldDB" id="A0A8G1W040"/>
<name>A0A8G1W040_9EURO</name>
<accession>A0A8G1W040</accession>
<dbReference type="CDD" id="cd11062">
    <property type="entry name" value="CYP58-like"/>
    <property type="match status" value="1"/>
</dbReference>
<evidence type="ECO:0000256" key="2">
    <source>
        <dbReference type="ARBA" id="ARBA00010617"/>
    </source>
</evidence>
<dbReference type="VEuPathDB" id="FungiDB:BO72DRAFT_506712"/>
<dbReference type="InterPro" id="IPR002401">
    <property type="entry name" value="Cyt_P450_E_grp-I"/>
</dbReference>
<dbReference type="GO" id="GO:0020037">
    <property type="term" value="F:heme binding"/>
    <property type="evidence" value="ECO:0007669"/>
    <property type="project" value="InterPro"/>
</dbReference>
<keyword evidence="4 8" id="KW-0479">Metal-binding</keyword>
<dbReference type="RefSeq" id="XP_040802987.1">
    <property type="nucleotide sequence ID" value="XM_040949234.1"/>
</dbReference>
<gene>
    <name evidence="9" type="ORF">BO72DRAFT_506712</name>
</gene>
<dbReference type="InterPro" id="IPR036396">
    <property type="entry name" value="Cyt_P450_sf"/>
</dbReference>
<dbReference type="Pfam" id="PF00067">
    <property type="entry name" value="p450"/>
    <property type="match status" value="1"/>
</dbReference>
<dbReference type="PANTHER" id="PTHR24305:SF157">
    <property type="entry name" value="N-ACETYLTRYPTOPHAN 6-HYDROXYLASE IVOC-RELATED"/>
    <property type="match status" value="1"/>
</dbReference>
<dbReference type="EMBL" id="KZ824635">
    <property type="protein sequence ID" value="RAK78977.1"/>
    <property type="molecule type" value="Genomic_DNA"/>
</dbReference>
<proteinExistence type="inferred from homology"/>
<evidence type="ECO:0000256" key="3">
    <source>
        <dbReference type="ARBA" id="ARBA00022617"/>
    </source>
</evidence>
<keyword evidence="3 8" id="KW-0349">Heme</keyword>
<dbReference type="GO" id="GO:0016705">
    <property type="term" value="F:oxidoreductase activity, acting on paired donors, with incorporation or reduction of molecular oxygen"/>
    <property type="evidence" value="ECO:0007669"/>
    <property type="project" value="InterPro"/>
</dbReference>
<dbReference type="InterPro" id="IPR001128">
    <property type="entry name" value="Cyt_P450"/>
</dbReference>
<sequence>MIMSPLLGLIFCCLGQWLVLRTIYRLYLHPLKNIPGPKLAAISHLYEFYHDIIKGGQFIYEIQRMHNEYALMQGPSSGPIVRINPREVHVIDPEFYDEIYASGSRKRDKDPRFVPTFTLPTSMIATVGHDHHRFRRGILANYFSRRSALELVPLVEERVLKLMDRLDGFRQSQRIVRLDDAFAGFAADVITLHSYGQRFGFLEDENFRCNIRQAVGEITVLSHYNRFFPRVVQVIDQLPLWLLSWLQPGKSSLYDLQRTVYAQSQESIAKRASGSELRRSVFTSLTDPKVPPHERTPRRLKYEGFLVLAAGTETTGRVLTIAAFHLAHNPEIRDRLRDELKQVMPTPQSAVGFPELEKLAYLTAVINEALRLASPLTIRLPRTAPDETLKYKHHVIPPGTPMSSSSYLMHRNVTIFPDPERFDPERWLDGSEQDRRLTRYLTPFTRGSRMCLGINLAYVELYLAIAHLVRRFDWELHETTPEDVRIVSDFILGGTRRGDIKVDAKIVGCVQD</sequence>
<dbReference type="GO" id="GO:0005506">
    <property type="term" value="F:iron ion binding"/>
    <property type="evidence" value="ECO:0007669"/>
    <property type="project" value="InterPro"/>
</dbReference>
<protein>
    <submittedName>
        <fullName evidence="9">Benzoate 4-monooxygenase cytochrome P450</fullName>
    </submittedName>
</protein>
<keyword evidence="10" id="KW-1185">Reference proteome</keyword>